<organism evidence="4 5">
    <name type="scientific">Nocardioides flavescens</name>
    <dbReference type="NCBI Taxonomy" id="2691959"/>
    <lineage>
        <taxon>Bacteria</taxon>
        <taxon>Bacillati</taxon>
        <taxon>Actinomycetota</taxon>
        <taxon>Actinomycetes</taxon>
        <taxon>Propionibacteriales</taxon>
        <taxon>Nocardioidaceae</taxon>
        <taxon>Nocardioides</taxon>
    </lineage>
</organism>
<dbReference type="PANTHER" id="PTHR46470">
    <property type="entry name" value="N-ACYLNEURAMINATE-9-PHOSPHATASE"/>
    <property type="match status" value="1"/>
</dbReference>
<dbReference type="GO" id="GO:0016787">
    <property type="term" value="F:hydrolase activity"/>
    <property type="evidence" value="ECO:0007669"/>
    <property type="project" value="UniProtKB-KW"/>
</dbReference>
<dbReference type="SFLD" id="SFLDG01129">
    <property type="entry name" value="C1.5:_HAD__Beta-PGM__Phosphata"/>
    <property type="match status" value="1"/>
</dbReference>
<sequence length="219" mass="23606">MPLVMIDLDDTLVQRAPLVRSWLTSYVAEQGHDEQRAAALVEALVEADGGGHRPREEFVARASEHVGTAFSLDDFRDGTDGAYRLTPGVRSRLEALRAAGWRVAVVTNGPVETQSVKVEATGLADLVDAVVISGEVGVHKPDPQVFRTAAERADASLEGAWMVGDNLDADVQGAHGVGARAIWVRPREDWLSFDYAGEPDVVVDDVDAALDVLLERGNR</sequence>
<dbReference type="InterPro" id="IPR023214">
    <property type="entry name" value="HAD_sf"/>
</dbReference>
<dbReference type="InterPro" id="IPR006439">
    <property type="entry name" value="HAD-SF_hydro_IA"/>
</dbReference>
<dbReference type="Proteomes" id="UP000473325">
    <property type="component" value="Unassembled WGS sequence"/>
</dbReference>
<reference evidence="4 5" key="1">
    <citation type="submission" date="2019-12" db="EMBL/GenBank/DDBJ databases">
        <authorList>
            <person name="Kun Z."/>
        </authorList>
    </citation>
    <scope>NUCLEOTIDE SEQUENCE [LARGE SCALE GENOMIC DNA]</scope>
    <source>
        <strain evidence="4 5">YIM 123512</strain>
    </source>
</reference>
<dbReference type="GO" id="GO:0044281">
    <property type="term" value="P:small molecule metabolic process"/>
    <property type="evidence" value="ECO:0007669"/>
    <property type="project" value="UniProtKB-ARBA"/>
</dbReference>
<dbReference type="NCBIfam" id="TIGR01549">
    <property type="entry name" value="HAD-SF-IA-v1"/>
    <property type="match status" value="1"/>
</dbReference>
<dbReference type="NCBIfam" id="TIGR01509">
    <property type="entry name" value="HAD-SF-IA-v3"/>
    <property type="match status" value="1"/>
</dbReference>
<dbReference type="InterPro" id="IPR036412">
    <property type="entry name" value="HAD-like_sf"/>
</dbReference>
<dbReference type="InterPro" id="IPR051400">
    <property type="entry name" value="HAD-like_hydrolase"/>
</dbReference>
<evidence type="ECO:0000256" key="3">
    <source>
        <dbReference type="ARBA" id="ARBA00022842"/>
    </source>
</evidence>
<dbReference type="SFLD" id="SFLDS00003">
    <property type="entry name" value="Haloacid_Dehalogenase"/>
    <property type="match status" value="1"/>
</dbReference>
<evidence type="ECO:0000256" key="2">
    <source>
        <dbReference type="ARBA" id="ARBA00022801"/>
    </source>
</evidence>
<gene>
    <name evidence="4" type="ORF">GRQ65_20795</name>
</gene>
<keyword evidence="2 4" id="KW-0378">Hydrolase</keyword>
<dbReference type="Gene3D" id="3.40.50.1000">
    <property type="entry name" value="HAD superfamily/HAD-like"/>
    <property type="match status" value="1"/>
</dbReference>
<proteinExistence type="predicted"/>
<dbReference type="Pfam" id="PF00702">
    <property type="entry name" value="Hydrolase"/>
    <property type="match status" value="1"/>
</dbReference>
<dbReference type="InterPro" id="IPR006549">
    <property type="entry name" value="HAD-SF_hydro_IIIA"/>
</dbReference>
<dbReference type="EMBL" id="WUEK01000016">
    <property type="protein sequence ID" value="MXG91985.1"/>
    <property type="molecule type" value="Genomic_DNA"/>
</dbReference>
<dbReference type="Gene3D" id="1.10.150.520">
    <property type="match status" value="1"/>
</dbReference>
<evidence type="ECO:0000256" key="1">
    <source>
        <dbReference type="ARBA" id="ARBA00001946"/>
    </source>
</evidence>
<dbReference type="PRINTS" id="PR00413">
    <property type="entry name" value="HADHALOGNASE"/>
</dbReference>
<comment type="caution">
    <text evidence="4">The sequence shown here is derived from an EMBL/GenBank/DDBJ whole genome shotgun (WGS) entry which is preliminary data.</text>
</comment>
<dbReference type="RefSeq" id="WP_160879915.1">
    <property type="nucleotide sequence ID" value="NZ_WUEK01000016.1"/>
</dbReference>
<comment type="cofactor">
    <cofactor evidence="1">
        <name>Mg(2+)</name>
        <dbReference type="ChEBI" id="CHEBI:18420"/>
    </cofactor>
</comment>
<evidence type="ECO:0000313" key="4">
    <source>
        <dbReference type="EMBL" id="MXG91985.1"/>
    </source>
</evidence>
<dbReference type="AlphaFoldDB" id="A0A6L7F416"/>
<name>A0A6L7F416_9ACTN</name>
<dbReference type="NCBIfam" id="TIGR01662">
    <property type="entry name" value="HAD-SF-IIIA"/>
    <property type="match status" value="1"/>
</dbReference>
<evidence type="ECO:0000313" key="5">
    <source>
        <dbReference type="Proteomes" id="UP000473325"/>
    </source>
</evidence>
<protein>
    <submittedName>
        <fullName evidence="4">HAD-IIIA family hydrolase</fullName>
    </submittedName>
</protein>
<keyword evidence="3" id="KW-0460">Magnesium</keyword>
<accession>A0A6L7F416</accession>
<dbReference type="SUPFAM" id="SSF56784">
    <property type="entry name" value="HAD-like"/>
    <property type="match status" value="1"/>
</dbReference>
<keyword evidence="5" id="KW-1185">Reference proteome</keyword>